<dbReference type="AlphaFoldDB" id="A0A8S4RY22"/>
<dbReference type="Proteomes" id="UP000838756">
    <property type="component" value="Unassembled WGS sequence"/>
</dbReference>
<name>A0A8S4RY22_9NEOP</name>
<reference evidence="1" key="1">
    <citation type="submission" date="2022-03" db="EMBL/GenBank/DDBJ databases">
        <authorList>
            <person name="Lindestad O."/>
        </authorList>
    </citation>
    <scope>NUCLEOTIDE SEQUENCE</scope>
</reference>
<accession>A0A8S4RY22</accession>
<proteinExistence type="predicted"/>
<gene>
    <name evidence="1" type="primary">jg20746</name>
    <name evidence="1" type="ORF">PAEG_LOCUS20033</name>
</gene>
<sequence>MAVAASNSDDDDKDDAMPNGTSCEIYNFIRLLPEINKCQIIDGMQKRADSAARSPPPALEENGRFLRNNELGILTSPHKGAGFSNVN</sequence>
<evidence type="ECO:0000313" key="2">
    <source>
        <dbReference type="Proteomes" id="UP000838756"/>
    </source>
</evidence>
<evidence type="ECO:0000313" key="1">
    <source>
        <dbReference type="EMBL" id="CAH2244024.1"/>
    </source>
</evidence>
<protein>
    <submittedName>
        <fullName evidence="1">Jg20746 protein</fullName>
    </submittedName>
</protein>
<dbReference type="EMBL" id="CAKXAJ010025790">
    <property type="protein sequence ID" value="CAH2244024.1"/>
    <property type="molecule type" value="Genomic_DNA"/>
</dbReference>
<keyword evidence="2" id="KW-1185">Reference proteome</keyword>
<organism evidence="1 2">
    <name type="scientific">Pararge aegeria aegeria</name>
    <dbReference type="NCBI Taxonomy" id="348720"/>
    <lineage>
        <taxon>Eukaryota</taxon>
        <taxon>Metazoa</taxon>
        <taxon>Ecdysozoa</taxon>
        <taxon>Arthropoda</taxon>
        <taxon>Hexapoda</taxon>
        <taxon>Insecta</taxon>
        <taxon>Pterygota</taxon>
        <taxon>Neoptera</taxon>
        <taxon>Endopterygota</taxon>
        <taxon>Lepidoptera</taxon>
        <taxon>Glossata</taxon>
        <taxon>Ditrysia</taxon>
        <taxon>Papilionoidea</taxon>
        <taxon>Nymphalidae</taxon>
        <taxon>Satyrinae</taxon>
        <taxon>Satyrini</taxon>
        <taxon>Parargina</taxon>
        <taxon>Pararge</taxon>
    </lineage>
</organism>
<comment type="caution">
    <text evidence="1">The sequence shown here is derived from an EMBL/GenBank/DDBJ whole genome shotgun (WGS) entry which is preliminary data.</text>
</comment>